<sequence>MRFLTKLKKILTLKKTTFLFYFLECCCSFYFGLIFGNLFGTFLNFFRVFLGDSLILLCLILCFELFNISIIKTKYSQSSDIVNKENKIAKAIIIIQNIQLGVLLGFFVDSFKVGS</sequence>
<evidence type="ECO:0000256" key="1">
    <source>
        <dbReference type="SAM" id="Phobius"/>
    </source>
</evidence>
<evidence type="ECO:0008006" key="3">
    <source>
        <dbReference type="Google" id="ProtNLM"/>
    </source>
</evidence>
<gene>
    <name evidence="2" type="primary">ycf20</name>
</gene>
<reference evidence="2" key="2">
    <citation type="journal article" date="2019" name="Mol. Phylogenet. Evol.">
        <title>Reassessment of the classification of bryopsidales (chlorophyta) based on chloroplast phylogenomic analyses.</title>
        <authorList>
            <person name="Cremen M.C."/>
            <person name="Leliaert F."/>
            <person name="West J."/>
            <person name="Lam D.W."/>
            <person name="Shimada S."/>
            <person name="Lopez-Bautista J.M."/>
            <person name="Verbruggen H."/>
        </authorList>
    </citation>
    <scope>NUCLEOTIDE SEQUENCE</scope>
</reference>
<dbReference type="RefSeq" id="YP_009519241.1">
    <property type="nucleotide sequence ID" value="NC_039523.1"/>
</dbReference>
<feature type="transmembrane region" description="Helical" evidence="1">
    <location>
        <begin position="88"/>
        <end position="108"/>
    </location>
</feature>
<dbReference type="EMBL" id="MH591106">
    <property type="protein sequence ID" value="AYC65140.1"/>
    <property type="molecule type" value="Genomic_DNA"/>
</dbReference>
<protein>
    <recommendedName>
        <fullName evidence="3">Ycf20</fullName>
    </recommendedName>
</protein>
<reference evidence="2" key="1">
    <citation type="submission" date="2018-07" db="EMBL/GenBank/DDBJ databases">
        <authorList>
            <person name="Quirk P.G."/>
            <person name="Krulwich T.A."/>
        </authorList>
    </citation>
    <scope>NUCLEOTIDE SEQUENCE</scope>
</reference>
<proteinExistence type="predicted"/>
<name>A0A386B0C1_9CHLO</name>
<keyword evidence="1" id="KW-0812">Transmembrane</keyword>
<organism evidence="2">
    <name type="scientific">Caulerpa verticillata</name>
    <dbReference type="NCBI Taxonomy" id="177082"/>
    <lineage>
        <taxon>Eukaryota</taxon>
        <taxon>Viridiplantae</taxon>
        <taxon>Chlorophyta</taxon>
        <taxon>core chlorophytes</taxon>
        <taxon>Ulvophyceae</taxon>
        <taxon>TCBD clade</taxon>
        <taxon>Bryopsidales</taxon>
        <taxon>Halimedineae</taxon>
        <taxon>Caulerpaceae</taxon>
        <taxon>Caulerpa</taxon>
    </lineage>
</organism>
<feature type="transmembrane region" description="Helical" evidence="1">
    <location>
        <begin position="20"/>
        <end position="39"/>
    </location>
</feature>
<evidence type="ECO:0000313" key="2">
    <source>
        <dbReference type="EMBL" id="AYC65140.1"/>
    </source>
</evidence>
<keyword evidence="2" id="KW-0150">Chloroplast</keyword>
<keyword evidence="1" id="KW-0472">Membrane</keyword>
<dbReference type="AlphaFoldDB" id="A0A386B0C1"/>
<keyword evidence="1" id="KW-1133">Transmembrane helix</keyword>
<accession>A0A386B0C1</accession>
<keyword evidence="2" id="KW-0934">Plastid</keyword>
<geneLocation type="chloroplast" evidence="2"/>
<feature type="transmembrane region" description="Helical" evidence="1">
    <location>
        <begin position="45"/>
        <end position="67"/>
    </location>
</feature>
<dbReference type="GeneID" id="38279080"/>